<name>A0A0A9D0Q6_ARUDO</name>
<reference evidence="1" key="2">
    <citation type="journal article" date="2015" name="Data Brief">
        <title>Shoot transcriptome of the giant reed, Arundo donax.</title>
        <authorList>
            <person name="Barrero R.A."/>
            <person name="Guerrero F.D."/>
            <person name="Moolhuijzen P."/>
            <person name="Goolsby J.A."/>
            <person name="Tidwell J."/>
            <person name="Bellgard S.E."/>
            <person name="Bellgard M.I."/>
        </authorList>
    </citation>
    <scope>NUCLEOTIDE SEQUENCE</scope>
    <source>
        <tissue evidence="1">Shoot tissue taken approximately 20 cm above the soil surface</tissue>
    </source>
</reference>
<accession>A0A0A9D0Q6</accession>
<protein>
    <submittedName>
        <fullName evidence="1">Uncharacterized protein</fullName>
    </submittedName>
</protein>
<reference evidence="1" key="1">
    <citation type="submission" date="2014-09" db="EMBL/GenBank/DDBJ databases">
        <authorList>
            <person name="Magalhaes I.L.F."/>
            <person name="Oliveira U."/>
            <person name="Santos F.R."/>
            <person name="Vidigal T.H.D.A."/>
            <person name="Brescovit A.D."/>
            <person name="Santos A.J."/>
        </authorList>
    </citation>
    <scope>NUCLEOTIDE SEQUENCE</scope>
    <source>
        <tissue evidence="1">Shoot tissue taken approximately 20 cm above the soil surface</tissue>
    </source>
</reference>
<proteinExistence type="predicted"/>
<organism evidence="1">
    <name type="scientific">Arundo donax</name>
    <name type="common">Giant reed</name>
    <name type="synonym">Donax arundinaceus</name>
    <dbReference type="NCBI Taxonomy" id="35708"/>
    <lineage>
        <taxon>Eukaryota</taxon>
        <taxon>Viridiplantae</taxon>
        <taxon>Streptophyta</taxon>
        <taxon>Embryophyta</taxon>
        <taxon>Tracheophyta</taxon>
        <taxon>Spermatophyta</taxon>
        <taxon>Magnoliopsida</taxon>
        <taxon>Liliopsida</taxon>
        <taxon>Poales</taxon>
        <taxon>Poaceae</taxon>
        <taxon>PACMAD clade</taxon>
        <taxon>Arundinoideae</taxon>
        <taxon>Arundineae</taxon>
        <taxon>Arundo</taxon>
    </lineage>
</organism>
<dbReference type="EMBL" id="GBRH01216459">
    <property type="protein sequence ID" value="JAD81436.1"/>
    <property type="molecule type" value="Transcribed_RNA"/>
</dbReference>
<dbReference type="AlphaFoldDB" id="A0A0A9D0Q6"/>
<evidence type="ECO:0000313" key="1">
    <source>
        <dbReference type="EMBL" id="JAD81436.1"/>
    </source>
</evidence>
<sequence length="90" mass="9571">MMSVLPLAKAHAAKVQLPKALVVRARVARTGHQIPAPNPVAQAAVWMTATFGPAISAHMRTPNLPEPARLVTANIDSASQSSNETWDSIH</sequence>